<reference evidence="3" key="1">
    <citation type="journal article" date="2019" name="G3 (Bethesda)">
        <title>Genome Assemblies of Two Rare Opportunistic Yeast Pathogens: Diutina rugosa (syn. Candida rugosa) and Trichomonascus ciferrii (syn. Candida ciferrii).</title>
        <authorList>
            <person name="Mixao V."/>
            <person name="Saus E."/>
            <person name="Hansen A.P."/>
            <person name="Lass-Florl C."/>
            <person name="Gabaldon T."/>
        </authorList>
    </citation>
    <scope>NUCLEOTIDE SEQUENCE</scope>
    <source>
        <strain evidence="3">CBS 4856</strain>
    </source>
</reference>
<comment type="caution">
    <text evidence="3">The sequence shown here is derived from an EMBL/GenBank/DDBJ whole genome shotgun (WGS) entry which is preliminary data.</text>
</comment>
<feature type="domain" description="Cwf19-like protein C-terminal" evidence="1">
    <location>
        <begin position="410"/>
        <end position="482"/>
    </location>
</feature>
<dbReference type="InterPro" id="IPR036265">
    <property type="entry name" value="HIT-like_sf"/>
</dbReference>
<dbReference type="InterPro" id="IPR006768">
    <property type="entry name" value="Cwf19-like_C_dom-1"/>
</dbReference>
<dbReference type="PANTHER" id="PTHR12072:SF4">
    <property type="entry name" value="CWF19-LIKE PROTEIN 1"/>
    <property type="match status" value="1"/>
</dbReference>
<dbReference type="InterPro" id="IPR006767">
    <property type="entry name" value="Cwf19-like_C_dom-2"/>
</dbReference>
<protein>
    <recommendedName>
        <fullName evidence="5">Cwf19-like C-terminal domain-containing protein</fullName>
    </recommendedName>
</protein>
<dbReference type="CDD" id="cd07380">
    <property type="entry name" value="MPP_CWF19_N"/>
    <property type="match status" value="1"/>
</dbReference>
<dbReference type="SUPFAM" id="SSF54197">
    <property type="entry name" value="HIT-like"/>
    <property type="match status" value="1"/>
</dbReference>
<dbReference type="OrthoDB" id="444325at2759"/>
<feature type="domain" description="Cwf19-like C-terminal" evidence="2">
    <location>
        <begin position="262"/>
        <end position="390"/>
    </location>
</feature>
<accession>A0A642VCM2</accession>
<name>A0A642VCM2_9ASCO</name>
<dbReference type="GO" id="GO:0071014">
    <property type="term" value="C:post-mRNA release spliceosomal complex"/>
    <property type="evidence" value="ECO:0007669"/>
    <property type="project" value="TreeGrafter"/>
</dbReference>
<dbReference type="Pfam" id="PF04677">
    <property type="entry name" value="CwfJ_C_1"/>
    <property type="match status" value="1"/>
</dbReference>
<evidence type="ECO:0000313" key="3">
    <source>
        <dbReference type="EMBL" id="KAA8916444.1"/>
    </source>
</evidence>
<evidence type="ECO:0000259" key="1">
    <source>
        <dbReference type="Pfam" id="PF04676"/>
    </source>
</evidence>
<evidence type="ECO:0000259" key="2">
    <source>
        <dbReference type="Pfam" id="PF04677"/>
    </source>
</evidence>
<dbReference type="Proteomes" id="UP000761534">
    <property type="component" value="Unassembled WGS sequence"/>
</dbReference>
<evidence type="ECO:0008006" key="5">
    <source>
        <dbReference type="Google" id="ProtNLM"/>
    </source>
</evidence>
<dbReference type="InterPro" id="IPR040194">
    <property type="entry name" value="Cwf19-like"/>
</dbReference>
<keyword evidence="4" id="KW-1185">Reference proteome</keyword>
<evidence type="ECO:0000313" key="4">
    <source>
        <dbReference type="Proteomes" id="UP000761534"/>
    </source>
</evidence>
<dbReference type="AlphaFoldDB" id="A0A642VCM2"/>
<organism evidence="3 4">
    <name type="scientific">Trichomonascus ciferrii</name>
    <dbReference type="NCBI Taxonomy" id="44093"/>
    <lineage>
        <taxon>Eukaryota</taxon>
        <taxon>Fungi</taxon>
        <taxon>Dikarya</taxon>
        <taxon>Ascomycota</taxon>
        <taxon>Saccharomycotina</taxon>
        <taxon>Dipodascomycetes</taxon>
        <taxon>Dipodascales</taxon>
        <taxon>Trichomonascaceae</taxon>
        <taxon>Trichomonascus</taxon>
        <taxon>Trichomonascus ciferrii complex</taxon>
    </lineage>
</organism>
<gene>
    <name evidence="3" type="ORF">TRICI_001406</name>
</gene>
<dbReference type="Pfam" id="PF04676">
    <property type="entry name" value="CwfJ_C_2"/>
    <property type="match status" value="1"/>
</dbReference>
<dbReference type="PANTHER" id="PTHR12072">
    <property type="entry name" value="CWF19, CELL CYCLE CONTROL PROTEIN"/>
    <property type="match status" value="1"/>
</dbReference>
<dbReference type="GO" id="GO:0000398">
    <property type="term" value="P:mRNA splicing, via spliceosome"/>
    <property type="evidence" value="ECO:0007669"/>
    <property type="project" value="TreeGrafter"/>
</dbReference>
<sequence length="483" mass="54517">MANLKVLVFGSIEGGLCKALEKANTIHKGKNGPFSMLLLLGDVFEKASDDDIEHVVGGRFTVEVPTYFFYRPGTTPDRISDILEDGYGEICGNLTCLGASGRFETTEGLKIGYDFVRQNNQPLKGDNVDILVTGDWPKGIEGETDADFKSVEKSDTVRQSVLQVRPNYHFVTRSEIFWERQPFRCSEEDTSITRFICLSQFGGPKKWFYAFNISTDKKQAPAVPVGTTSNPLETAQAQQSVIWDKGVKRGYVGDTNGPPNSKRRQQQVVRPDTCFFCLSNPNVDRDLIVSIAEESYLALAKGPMKVMNKIPHHLIFIPLAHVPTPYHLDAEPSNAVALEKQKYMVALNSMYDELDMTCISFEISRNRGVHFHTQIIAVPKDKLDAIESAFMTQAEQFGFPIMKRPLGKDENEYFKVDLPNSEPLVVELNNTFRFDLQFGRKVLANALDIPEQVDWKSCSQSNREEQSDSQKFKQAFRKFDFTI</sequence>
<dbReference type="EMBL" id="SWFS01000098">
    <property type="protein sequence ID" value="KAA8916444.1"/>
    <property type="molecule type" value="Genomic_DNA"/>
</dbReference>
<dbReference type="GO" id="GO:0061632">
    <property type="term" value="F:RNA lariat debranching enzyme activator activity"/>
    <property type="evidence" value="ECO:0007669"/>
    <property type="project" value="TreeGrafter"/>
</dbReference>
<proteinExistence type="predicted"/>
<dbReference type="VEuPathDB" id="FungiDB:TRICI_001406"/>